<evidence type="ECO:0000259" key="9">
    <source>
        <dbReference type="SMART" id="SM00065"/>
    </source>
</evidence>
<dbReference type="SUPFAM" id="SSF55781">
    <property type="entry name" value="GAF domain-like"/>
    <property type="match status" value="2"/>
</dbReference>
<dbReference type="InterPro" id="IPR050482">
    <property type="entry name" value="Sensor_HK_TwoCompSys"/>
</dbReference>
<comment type="catalytic activity">
    <reaction evidence="1">
        <text>ATP + protein L-histidine = ADP + protein N-phospho-L-histidine.</text>
        <dbReference type="EC" id="2.7.13.3"/>
    </reaction>
</comment>
<dbReference type="GO" id="GO:0005524">
    <property type="term" value="F:ATP binding"/>
    <property type="evidence" value="ECO:0007669"/>
    <property type="project" value="UniProtKB-KW"/>
</dbReference>
<sequence length="554" mass="58175">MSCEQIVEERAALRRVATLVARATPPEQMFATVAAEVGELLGNDVTGIIRLDPDGMASAVGGWSRSLHGPLFPIGTRVDPDGRNVVTLVSETGRPARIDDAAESSGAPADFARARGFGSVVGVPINVEGRLWGVMMAISLTAEPLPPDTEDRLAGFTDLVATAIANTQARVELRGAAEEQAALRRVATLVARAAPPKEVFAAVAAEAGQLLSADFAVLGRYEPNGTALYVAAWTRTGRDFPAGIQVPPGGRNVHTLVFESGCPARIDDYAAVSSGPASVVGKEWGFRATVCMPINVDGQLWGALSVASMNDKPMPSDTEDRLAGFTELVATAIANAETQAALTASRARIVAAADTARRRIERDLHDGPQQRLVSLALRVRTVQLSVPLDADELIRQLDEVTDGLAAAVDELREVARGIHPAVLAEGGLRPALKALARRSAIPVRLDIQTGERHPEPVETAAYYAVSEALTNAAKHSGATVVDVHVATRDGRLHVGIRDDGRGGAAPCRGSGLVGLTDRVEALGGQLRLHSPPGAGTTIRLTLPLTQQAPSEHTD</sequence>
<dbReference type="Pfam" id="PF02518">
    <property type="entry name" value="HATPase_c"/>
    <property type="match status" value="1"/>
</dbReference>
<dbReference type="OrthoDB" id="3217947at2"/>
<dbReference type="EC" id="2.7.13.3" evidence="2"/>
<keyword evidence="5" id="KW-0547">Nucleotide-binding</keyword>
<evidence type="ECO:0000256" key="2">
    <source>
        <dbReference type="ARBA" id="ARBA00012438"/>
    </source>
</evidence>
<reference evidence="11" key="1">
    <citation type="journal article" date="2012" name="Antimicrob. Agents Chemother.">
        <title>5S Clavam Biosynthesis Is Controlled by an Atypical Two-Component Regulatory System in Streptomyces clavuligerus.</title>
        <authorList>
            <person name="Kwong T."/>
            <person name="Zelyas N.J."/>
            <person name="Cai H."/>
            <person name="Tahlan K."/>
            <person name="Wong A."/>
            <person name="Jensen S.E."/>
        </authorList>
    </citation>
    <scope>NUCLEOTIDE SEQUENCE</scope>
</reference>
<evidence type="ECO:0000256" key="4">
    <source>
        <dbReference type="ARBA" id="ARBA00022679"/>
    </source>
</evidence>
<keyword evidence="8" id="KW-0902">Two-component regulatory system</keyword>
<dbReference type="PANTHER" id="PTHR24421:SF10">
    <property type="entry name" value="NITRATE_NITRITE SENSOR PROTEIN NARQ"/>
    <property type="match status" value="1"/>
</dbReference>
<dbReference type="GO" id="GO:0046983">
    <property type="term" value="F:protein dimerization activity"/>
    <property type="evidence" value="ECO:0007669"/>
    <property type="project" value="InterPro"/>
</dbReference>
<keyword evidence="3" id="KW-0597">Phosphoprotein</keyword>
<dbReference type="PANTHER" id="PTHR24421">
    <property type="entry name" value="NITRATE/NITRITE SENSOR PROTEIN NARX-RELATED"/>
    <property type="match status" value="1"/>
</dbReference>
<gene>
    <name evidence="11" type="primary">snk</name>
</gene>
<dbReference type="InterPro" id="IPR003594">
    <property type="entry name" value="HATPase_dom"/>
</dbReference>
<evidence type="ECO:0000256" key="6">
    <source>
        <dbReference type="ARBA" id="ARBA00022777"/>
    </source>
</evidence>
<accession>I1W2B9</accession>
<dbReference type="Gene3D" id="3.30.450.40">
    <property type="match status" value="2"/>
</dbReference>
<dbReference type="InterPro" id="IPR003018">
    <property type="entry name" value="GAF"/>
</dbReference>
<evidence type="ECO:0000256" key="1">
    <source>
        <dbReference type="ARBA" id="ARBA00000085"/>
    </source>
</evidence>
<evidence type="ECO:0000259" key="10">
    <source>
        <dbReference type="SMART" id="SM00387"/>
    </source>
</evidence>
<dbReference type="InterPro" id="IPR036890">
    <property type="entry name" value="HATPase_C_sf"/>
</dbReference>
<feature type="domain" description="GAF" evidence="9">
    <location>
        <begin position="195"/>
        <end position="343"/>
    </location>
</feature>
<dbReference type="SUPFAM" id="SSF55874">
    <property type="entry name" value="ATPase domain of HSP90 chaperone/DNA topoisomerase II/histidine kinase"/>
    <property type="match status" value="1"/>
</dbReference>
<evidence type="ECO:0000256" key="8">
    <source>
        <dbReference type="ARBA" id="ARBA00023012"/>
    </source>
</evidence>
<dbReference type="Gene3D" id="3.30.565.10">
    <property type="entry name" value="Histidine kinase-like ATPase, C-terminal domain"/>
    <property type="match status" value="1"/>
</dbReference>
<dbReference type="SMART" id="SM00387">
    <property type="entry name" value="HATPase_c"/>
    <property type="match status" value="1"/>
</dbReference>
<dbReference type="InterPro" id="IPR011712">
    <property type="entry name" value="Sig_transdc_His_kin_sub3_dim/P"/>
</dbReference>
<dbReference type="InterPro" id="IPR029016">
    <property type="entry name" value="GAF-like_dom_sf"/>
</dbReference>
<dbReference type="Pfam" id="PF07730">
    <property type="entry name" value="HisKA_3"/>
    <property type="match status" value="1"/>
</dbReference>
<dbReference type="GO" id="GO:0016020">
    <property type="term" value="C:membrane"/>
    <property type="evidence" value="ECO:0007669"/>
    <property type="project" value="InterPro"/>
</dbReference>
<feature type="domain" description="Histidine kinase/HSP90-like ATPase" evidence="10">
    <location>
        <begin position="456"/>
        <end position="546"/>
    </location>
</feature>
<evidence type="ECO:0000313" key="11">
    <source>
        <dbReference type="EMBL" id="AFI60304.1"/>
    </source>
</evidence>
<keyword evidence="7" id="KW-0067">ATP-binding</keyword>
<proteinExistence type="predicted"/>
<organism evidence="11">
    <name type="scientific">Streptomyces clavuligerus</name>
    <dbReference type="NCBI Taxonomy" id="1901"/>
    <lineage>
        <taxon>Bacteria</taxon>
        <taxon>Bacillati</taxon>
        <taxon>Actinomycetota</taxon>
        <taxon>Actinomycetes</taxon>
        <taxon>Kitasatosporales</taxon>
        <taxon>Streptomycetaceae</taxon>
        <taxon>Streptomyces</taxon>
    </lineage>
</organism>
<evidence type="ECO:0000256" key="3">
    <source>
        <dbReference type="ARBA" id="ARBA00022553"/>
    </source>
</evidence>
<evidence type="ECO:0000256" key="7">
    <source>
        <dbReference type="ARBA" id="ARBA00022840"/>
    </source>
</evidence>
<dbReference type="SMART" id="SM00065">
    <property type="entry name" value="GAF"/>
    <property type="match status" value="2"/>
</dbReference>
<dbReference type="EMBL" id="JQ425254">
    <property type="protein sequence ID" value="AFI60304.1"/>
    <property type="molecule type" value="Genomic_DNA"/>
</dbReference>
<dbReference type="RefSeq" id="WP_106428597.1">
    <property type="nucleotide sequence ID" value="NZ_CM000914.1"/>
</dbReference>
<keyword evidence="4" id="KW-0808">Transferase</keyword>
<protein>
    <recommendedName>
        <fullName evidence="2">histidine kinase</fullName>
        <ecNumber evidence="2">2.7.13.3</ecNumber>
    </recommendedName>
</protein>
<evidence type="ECO:0000256" key="5">
    <source>
        <dbReference type="ARBA" id="ARBA00022741"/>
    </source>
</evidence>
<keyword evidence="6 11" id="KW-0418">Kinase</keyword>
<dbReference type="CDD" id="cd16917">
    <property type="entry name" value="HATPase_UhpB-NarQ-NarX-like"/>
    <property type="match status" value="1"/>
</dbReference>
<dbReference type="GO" id="GO:0000155">
    <property type="term" value="F:phosphorelay sensor kinase activity"/>
    <property type="evidence" value="ECO:0007669"/>
    <property type="project" value="InterPro"/>
</dbReference>
<name>I1W2B9_STRCL</name>
<dbReference type="Pfam" id="PF01590">
    <property type="entry name" value="GAF"/>
    <property type="match status" value="2"/>
</dbReference>
<dbReference type="GeneID" id="93734163"/>
<dbReference type="Gene3D" id="1.20.5.1930">
    <property type="match status" value="1"/>
</dbReference>
<dbReference type="AlphaFoldDB" id="I1W2B9"/>
<feature type="domain" description="GAF" evidence="9">
    <location>
        <begin position="25"/>
        <end position="174"/>
    </location>
</feature>